<reference evidence="4 5" key="1">
    <citation type="submission" date="2023-08" db="EMBL/GenBank/DDBJ databases">
        <title>Streptococcus ruminantium-associated sheep mastitis outbreak detected in Italy is distinct from bovine isolates.</title>
        <authorList>
            <person name="Rosa M.N."/>
            <person name="Vezina B."/>
            <person name="Tola S."/>
        </authorList>
    </citation>
    <scope>NUCLEOTIDE SEQUENCE [LARGE SCALE GENOMIC DNA]</scope>
    <source>
        <strain evidence="4 5">OM6730</strain>
    </source>
</reference>
<sequence>MEWEINPNFAFYHNGSLGYIFNIPENDIRECTIDFVKFIKGLYGMKFTYEDFCKKIDCDETEGRDIFKIFRQERIIISPINLEADKFQNTMFNVKFMELARFLTMDYKNKAVFLGFPYDLSVTNRSGSKFASKALRELSKTIYDEQHSLVSYTDELPNIYEYMYDIGDISGVVFDRNGSEFSFLTNIIFSLIQTSNFPIVFGGDHSISFSTIRGASLTGDIGIIHIDAHDDYFEFDLESWTDELHHGNYLGGFAHDERVKKVYCIGIRSLSPYLINNDKVNVYPKKTIFEDFDIDKSLKYYVSFDVDVIDPLVISGVGTPVPFGFSLDEIRELLLKIIYDLEIIGMDIVEFIPEKKRGNFNNMFINP</sequence>
<keyword evidence="2" id="KW-0378">Hydrolase</keyword>
<dbReference type="Proteomes" id="UP001228446">
    <property type="component" value="Unassembled WGS sequence"/>
</dbReference>
<evidence type="ECO:0000256" key="3">
    <source>
        <dbReference type="PROSITE-ProRule" id="PRU00742"/>
    </source>
</evidence>
<dbReference type="EMBL" id="JAVIBX010000059">
    <property type="protein sequence ID" value="MDQ8834094.1"/>
    <property type="molecule type" value="Genomic_DNA"/>
</dbReference>
<evidence type="ECO:0000256" key="1">
    <source>
        <dbReference type="ARBA" id="ARBA00022723"/>
    </source>
</evidence>
<gene>
    <name evidence="4" type="ORF">RFF62_09980</name>
</gene>
<evidence type="ECO:0000313" key="4">
    <source>
        <dbReference type="EMBL" id="MDQ8834094.1"/>
    </source>
</evidence>
<proteinExistence type="inferred from homology"/>
<dbReference type="RefSeq" id="WP_024532169.1">
    <property type="nucleotide sequence ID" value="NZ_JAVIBP010000051.1"/>
</dbReference>
<dbReference type="InterPro" id="IPR023696">
    <property type="entry name" value="Ureohydrolase_dom_sf"/>
</dbReference>
<evidence type="ECO:0000256" key="2">
    <source>
        <dbReference type="ARBA" id="ARBA00022801"/>
    </source>
</evidence>
<dbReference type="Pfam" id="PF00491">
    <property type="entry name" value="Arginase"/>
    <property type="match status" value="1"/>
</dbReference>
<organism evidence="4 5">
    <name type="scientific">Streptococcus ruminantium</name>
    <dbReference type="NCBI Taxonomy" id="1917441"/>
    <lineage>
        <taxon>Bacteria</taxon>
        <taxon>Bacillati</taxon>
        <taxon>Bacillota</taxon>
        <taxon>Bacilli</taxon>
        <taxon>Lactobacillales</taxon>
        <taxon>Streptococcaceae</taxon>
        <taxon>Streptococcus</taxon>
    </lineage>
</organism>
<evidence type="ECO:0000313" key="5">
    <source>
        <dbReference type="Proteomes" id="UP001228446"/>
    </source>
</evidence>
<keyword evidence="5" id="KW-1185">Reference proteome</keyword>
<dbReference type="PANTHER" id="PTHR11358">
    <property type="entry name" value="ARGINASE/AGMATINASE"/>
    <property type="match status" value="1"/>
</dbReference>
<protein>
    <submittedName>
        <fullName evidence="4">Arginase family protein</fullName>
    </submittedName>
</protein>
<dbReference type="SUPFAM" id="SSF52768">
    <property type="entry name" value="Arginase/deacetylase"/>
    <property type="match status" value="1"/>
</dbReference>
<dbReference type="PANTHER" id="PTHR11358:SF26">
    <property type="entry name" value="GUANIDINO ACID HYDROLASE, MITOCHONDRIAL"/>
    <property type="match status" value="1"/>
</dbReference>
<comment type="caution">
    <text evidence="4">The sequence shown here is derived from an EMBL/GenBank/DDBJ whole genome shotgun (WGS) entry which is preliminary data.</text>
</comment>
<keyword evidence="1" id="KW-0479">Metal-binding</keyword>
<dbReference type="Gene3D" id="3.40.800.10">
    <property type="entry name" value="Ureohydrolase domain"/>
    <property type="match status" value="1"/>
</dbReference>
<accession>A0ABU1B5I7</accession>
<dbReference type="PROSITE" id="PS51409">
    <property type="entry name" value="ARGINASE_2"/>
    <property type="match status" value="1"/>
</dbReference>
<dbReference type="InterPro" id="IPR006035">
    <property type="entry name" value="Ureohydrolase"/>
</dbReference>
<comment type="similarity">
    <text evidence="3">Belongs to the arginase family.</text>
</comment>
<name>A0ABU1B5I7_9STRE</name>